<evidence type="ECO:0000256" key="9">
    <source>
        <dbReference type="ARBA" id="ARBA00022840"/>
    </source>
</evidence>
<feature type="binding site" evidence="13">
    <location>
        <position position="217"/>
    </location>
    <ligand>
        <name>ATP</name>
        <dbReference type="ChEBI" id="CHEBI:30616"/>
    </ligand>
</feature>
<dbReference type="EC" id="2.7.2.4" evidence="14"/>
<dbReference type="Proteomes" id="UP001276902">
    <property type="component" value="Unassembled WGS sequence"/>
</dbReference>
<dbReference type="GO" id="GO:0019877">
    <property type="term" value="P:diaminopimelate biosynthetic process"/>
    <property type="evidence" value="ECO:0007669"/>
    <property type="project" value="UniProtKB-KW"/>
</dbReference>
<feature type="binding site" evidence="13">
    <location>
        <position position="115"/>
    </location>
    <ligand>
        <name>substrate</name>
    </ligand>
</feature>
<dbReference type="GO" id="GO:0005524">
    <property type="term" value="F:ATP binding"/>
    <property type="evidence" value="ECO:0007669"/>
    <property type="project" value="UniProtKB-KW"/>
</dbReference>
<feature type="binding site" evidence="13">
    <location>
        <begin position="206"/>
        <end position="207"/>
    </location>
    <ligand>
        <name>ATP</name>
        <dbReference type="ChEBI" id="CHEBI:30616"/>
    </ligand>
</feature>
<dbReference type="EMBL" id="JALDAW010000022">
    <property type="protein sequence ID" value="MDY5169107.1"/>
    <property type="molecule type" value="Genomic_DNA"/>
</dbReference>
<dbReference type="Pfam" id="PF00696">
    <property type="entry name" value="AA_kinase"/>
    <property type="match status" value="1"/>
</dbReference>
<evidence type="ECO:0000256" key="2">
    <source>
        <dbReference type="ARBA" id="ARBA00004766"/>
    </source>
</evidence>
<dbReference type="SUPFAM" id="SSF53633">
    <property type="entry name" value="Carbamate kinase-like"/>
    <property type="match status" value="1"/>
</dbReference>
<dbReference type="PROSITE" id="PS00324">
    <property type="entry name" value="ASPARTOKINASE"/>
    <property type="match status" value="1"/>
</dbReference>
<dbReference type="UniPathway" id="UPA00034">
    <property type="reaction ID" value="UER00015"/>
</dbReference>
<comment type="similarity">
    <text evidence="5 14">Belongs to the aspartokinase family.</text>
</comment>
<evidence type="ECO:0000259" key="16">
    <source>
        <dbReference type="PROSITE" id="PS51671"/>
    </source>
</evidence>
<keyword evidence="11" id="KW-0457">Lysine biosynthesis</keyword>
<evidence type="ECO:0000256" key="14">
    <source>
        <dbReference type="RuleBase" id="RU003448"/>
    </source>
</evidence>
<evidence type="ECO:0000256" key="3">
    <source>
        <dbReference type="ARBA" id="ARBA00004986"/>
    </source>
</evidence>
<comment type="caution">
    <text evidence="18">The sequence shown here is derived from an EMBL/GenBank/DDBJ whole genome shotgun (WGS) entry which is preliminary data.</text>
</comment>
<dbReference type="OrthoDB" id="9799110at2"/>
<comment type="pathway">
    <text evidence="4 15">Amino-acid biosynthesis; L-threonine biosynthesis; L-threonine from L-aspartate: step 1/5.</text>
</comment>
<evidence type="ECO:0000256" key="12">
    <source>
        <dbReference type="ARBA" id="ARBA00047872"/>
    </source>
</evidence>
<dbReference type="GO" id="GO:0009089">
    <property type="term" value="P:lysine biosynthetic process via diaminopimelate"/>
    <property type="evidence" value="ECO:0007669"/>
    <property type="project" value="UniProtKB-UniPathway"/>
</dbReference>
<reference evidence="18 19" key="1">
    <citation type="submission" date="2018-05" db="EMBL/GenBank/DDBJ databases">
        <title>Genomic Encyclopedia of Type Strains, Phase IV (KMG-IV): sequencing the most valuable type-strain genomes for metagenomic binning, comparative biology and taxonomic classification.</title>
        <authorList>
            <person name="Goeker M."/>
        </authorList>
    </citation>
    <scope>NUCLEOTIDE SEQUENCE [LARGE SCALE GENOMIC DNA]</scope>
    <source>
        <strain evidence="18 19">JC118</strain>
    </source>
</reference>
<dbReference type="InterPro" id="IPR045865">
    <property type="entry name" value="ACT-like_dom_sf"/>
</dbReference>
<dbReference type="GO" id="GO:0009090">
    <property type="term" value="P:homoserine biosynthetic process"/>
    <property type="evidence" value="ECO:0007669"/>
    <property type="project" value="TreeGrafter"/>
</dbReference>
<dbReference type="InterPro" id="IPR054352">
    <property type="entry name" value="ACT_Aspartokinase"/>
</dbReference>
<accession>A0A318KVI3</accession>
<evidence type="ECO:0000256" key="4">
    <source>
        <dbReference type="ARBA" id="ARBA00005139"/>
    </source>
</evidence>
<name>A0A318KVI3_9FIRM</name>
<evidence type="ECO:0000256" key="11">
    <source>
        <dbReference type="ARBA" id="ARBA00023154"/>
    </source>
</evidence>
<evidence type="ECO:0000313" key="19">
    <source>
        <dbReference type="Proteomes" id="UP000247612"/>
    </source>
</evidence>
<evidence type="ECO:0000256" key="5">
    <source>
        <dbReference type="ARBA" id="ARBA00010122"/>
    </source>
</evidence>
<dbReference type="NCBIfam" id="TIGR00657">
    <property type="entry name" value="asp_kinases"/>
    <property type="match status" value="1"/>
</dbReference>
<dbReference type="InterPro" id="IPR005260">
    <property type="entry name" value="Asp_kin_monofn"/>
</dbReference>
<dbReference type="GO" id="GO:0005829">
    <property type="term" value="C:cytosol"/>
    <property type="evidence" value="ECO:0007669"/>
    <property type="project" value="TreeGrafter"/>
</dbReference>
<evidence type="ECO:0000313" key="18">
    <source>
        <dbReference type="EMBL" id="PXX80888.1"/>
    </source>
</evidence>
<evidence type="ECO:0000256" key="10">
    <source>
        <dbReference type="ARBA" id="ARBA00022915"/>
    </source>
</evidence>
<gene>
    <name evidence="18" type="ORF">DES51_1026</name>
    <name evidence="17" type="ORF">MQE39_13385</name>
</gene>
<keyword evidence="6 14" id="KW-0808">Transferase</keyword>
<keyword evidence="15" id="KW-0028">Amino-acid biosynthesis</keyword>
<dbReference type="GO" id="GO:0009088">
    <property type="term" value="P:threonine biosynthetic process"/>
    <property type="evidence" value="ECO:0007669"/>
    <property type="project" value="UniProtKB-UniPathway"/>
</dbReference>
<keyword evidence="19" id="KW-1185">Reference proteome</keyword>
<reference evidence="17" key="2">
    <citation type="submission" date="2022-03" db="EMBL/GenBank/DDBJ databases">
        <title>First case of bacteraemia caused by Dielma fastidiosa in a patient hospitalised with diverticulitis.</title>
        <authorList>
            <person name="Forman-Ankjaer B."/>
            <person name="Hvid-Jensen F."/>
            <person name="Kobel C.M."/>
            <person name="Greve T."/>
        </authorList>
    </citation>
    <scope>NUCLEOTIDE SEQUENCE</scope>
    <source>
        <strain evidence="17">AUH_DF_2021</strain>
    </source>
</reference>
<dbReference type="EMBL" id="QJKH01000002">
    <property type="protein sequence ID" value="PXX80888.1"/>
    <property type="molecule type" value="Genomic_DNA"/>
</dbReference>
<feature type="binding site" evidence="13">
    <location>
        <position position="50"/>
    </location>
    <ligand>
        <name>substrate</name>
    </ligand>
</feature>
<protein>
    <recommendedName>
        <fullName evidence="14">Aspartokinase</fullName>
        <ecNumber evidence="14">2.7.2.4</ecNumber>
    </recommendedName>
</protein>
<dbReference type="FunFam" id="3.30.2130.10:FF:000001">
    <property type="entry name" value="Bifunctional aspartokinase/homoserine dehydrogenase"/>
    <property type="match status" value="1"/>
</dbReference>
<evidence type="ECO:0000256" key="13">
    <source>
        <dbReference type="PIRSR" id="PIRSR000726-1"/>
    </source>
</evidence>
<comment type="function">
    <text evidence="1">Catalyzes the phosphorylation of the beta-carboxyl group of aspartic acid with ATP to yield 4-phospho-L-aspartate, which is involved in the branched biosynthetic pathway leading to the biosynthesis of amino acids threonine, isoleucine and methionine.</text>
</comment>
<dbReference type="CDD" id="cd04916">
    <property type="entry name" value="ACT_AKiii-YclM-BS_2"/>
    <property type="match status" value="1"/>
</dbReference>
<dbReference type="InterPro" id="IPR001048">
    <property type="entry name" value="Asp/Glu/Uridylate_kinase"/>
</dbReference>
<keyword evidence="10" id="KW-0220">Diaminopimelate biosynthesis</keyword>
<comment type="pathway">
    <text evidence="3 15">Amino-acid biosynthesis; L-methionine biosynthesis via de novo pathway; L-homoserine from L-aspartate: step 1/3.</text>
</comment>
<dbReference type="UniPathway" id="UPA00050">
    <property type="reaction ID" value="UER00461"/>
</dbReference>
<dbReference type="UniPathway" id="UPA00051">
    <property type="reaction ID" value="UER00462"/>
</dbReference>
<feature type="binding site" evidence="13">
    <location>
        <begin position="6"/>
        <end position="9"/>
    </location>
    <ligand>
        <name>ATP</name>
        <dbReference type="ChEBI" id="CHEBI:30616"/>
    </ligand>
</feature>
<dbReference type="GeneID" id="94441115"/>
<dbReference type="PANTHER" id="PTHR21499:SF67">
    <property type="entry name" value="ASPARTOKINASE 3"/>
    <property type="match status" value="1"/>
</dbReference>
<dbReference type="InterPro" id="IPR002912">
    <property type="entry name" value="ACT_dom"/>
</dbReference>
<comment type="pathway">
    <text evidence="2 15">Amino-acid biosynthesis; L-lysine biosynthesis via DAP pathway; (S)-tetrahydrodipicolinate from L-aspartate: step 1/4.</text>
</comment>
<keyword evidence="7 13" id="KW-0547">Nucleotide-binding</keyword>
<dbReference type="PROSITE" id="PS51671">
    <property type="entry name" value="ACT"/>
    <property type="match status" value="1"/>
</dbReference>
<dbReference type="AlphaFoldDB" id="A0A318KVI3"/>
<evidence type="ECO:0000256" key="7">
    <source>
        <dbReference type="ARBA" id="ARBA00022741"/>
    </source>
</evidence>
<proteinExistence type="inferred from homology"/>
<evidence type="ECO:0000256" key="1">
    <source>
        <dbReference type="ARBA" id="ARBA00003121"/>
    </source>
</evidence>
<dbReference type="SUPFAM" id="SSF55021">
    <property type="entry name" value="ACT-like"/>
    <property type="match status" value="2"/>
</dbReference>
<dbReference type="InterPro" id="IPR036393">
    <property type="entry name" value="AceGlu_kinase-like_sf"/>
</dbReference>
<evidence type="ECO:0000256" key="15">
    <source>
        <dbReference type="RuleBase" id="RU004249"/>
    </source>
</evidence>
<organism evidence="18 19">
    <name type="scientific">Dielma fastidiosa</name>
    <dbReference type="NCBI Taxonomy" id="1034346"/>
    <lineage>
        <taxon>Bacteria</taxon>
        <taxon>Bacillati</taxon>
        <taxon>Bacillota</taxon>
        <taxon>Erysipelotrichia</taxon>
        <taxon>Erysipelotrichales</taxon>
        <taxon>Erysipelotrichaceae</taxon>
        <taxon>Dielma</taxon>
    </lineage>
</organism>
<evidence type="ECO:0000256" key="6">
    <source>
        <dbReference type="ARBA" id="ARBA00022679"/>
    </source>
</evidence>
<dbReference type="STRING" id="1034346.GCA_000313565_02556"/>
<sequence length="440" mass="49617">MIKVSKFGGSSVADAMQFEKVKRIIESDPSRQFVVVSATGKRFKDDNKVTDLLYLCHAHLKYGVSYENIFSLIEERYYAIQKDLKLKTDLQKEFAEIRSKMNRDMSIDYLVSRGEYLTGLLMAEYLGFDFADAASFIIFNYDGSINFEKTQSALEKILEEHTRLVVPGFYGVLPNGMVKVMSRGGSDITGAILANAINADVYENWTDVSGILVADPRIIENPRRIESITYNELRELSYMGANVLHEEAIFPVKEKNIPINIRNTNEPDNPGTMIMEDCSALDKKNPPHFITGISGRKNFTAFTINRSHMSNEIGIVRRVLQVFENYKISIENIPSGIDSFSVVVASEKVENCIYDLIADIKESVNPDSIKTYENLSLIAIVGRGMVYRPGISGKVFGELGKHDINIRTINQGSDEINIVVGVENKDFEKTIRVMYERFIG</sequence>
<dbReference type="Gene3D" id="3.40.1160.10">
    <property type="entry name" value="Acetylglutamate kinase-like"/>
    <property type="match status" value="1"/>
</dbReference>
<feature type="domain" description="ACT" evidence="16">
    <location>
        <begin position="380"/>
        <end position="440"/>
    </location>
</feature>
<dbReference type="RefSeq" id="WP_022938843.1">
    <property type="nucleotide sequence ID" value="NZ_BAABZA010000002.1"/>
</dbReference>
<dbReference type="InterPro" id="IPR018042">
    <property type="entry name" value="Aspartate_kinase_CS"/>
</dbReference>
<dbReference type="Proteomes" id="UP000247612">
    <property type="component" value="Unassembled WGS sequence"/>
</dbReference>
<keyword evidence="9 13" id="KW-0067">ATP-binding</keyword>
<dbReference type="Pfam" id="PF22468">
    <property type="entry name" value="ACT_9"/>
    <property type="match status" value="1"/>
</dbReference>
<dbReference type="NCBIfam" id="NF006540">
    <property type="entry name" value="PRK09034.1"/>
    <property type="match status" value="1"/>
</dbReference>
<comment type="catalytic activity">
    <reaction evidence="12 14">
        <text>L-aspartate + ATP = 4-phospho-L-aspartate + ADP</text>
        <dbReference type="Rhea" id="RHEA:23776"/>
        <dbReference type="ChEBI" id="CHEBI:29991"/>
        <dbReference type="ChEBI" id="CHEBI:30616"/>
        <dbReference type="ChEBI" id="CHEBI:57535"/>
        <dbReference type="ChEBI" id="CHEBI:456216"/>
        <dbReference type="EC" id="2.7.2.4"/>
    </reaction>
</comment>
<dbReference type="InterPro" id="IPR001341">
    <property type="entry name" value="Asp_kinase"/>
</dbReference>
<evidence type="ECO:0000256" key="8">
    <source>
        <dbReference type="ARBA" id="ARBA00022777"/>
    </source>
</evidence>
<dbReference type="PANTHER" id="PTHR21499">
    <property type="entry name" value="ASPARTATE KINASE"/>
    <property type="match status" value="1"/>
</dbReference>
<dbReference type="Gene3D" id="3.30.2130.10">
    <property type="entry name" value="VC0802-like"/>
    <property type="match status" value="1"/>
</dbReference>
<dbReference type="PIRSF" id="PIRSF000726">
    <property type="entry name" value="Asp_kin"/>
    <property type="match status" value="1"/>
</dbReference>
<evidence type="ECO:0000313" key="17">
    <source>
        <dbReference type="EMBL" id="MDY5169107.1"/>
    </source>
</evidence>
<keyword evidence="8 14" id="KW-0418">Kinase</keyword>
<dbReference type="GO" id="GO:0004072">
    <property type="term" value="F:aspartate kinase activity"/>
    <property type="evidence" value="ECO:0007669"/>
    <property type="project" value="UniProtKB-EC"/>
</dbReference>